<dbReference type="AlphaFoldDB" id="A0A076EU19"/>
<dbReference type="eggNOG" id="ENOG5033I54">
    <property type="taxonomic scope" value="Bacteria"/>
</dbReference>
<evidence type="ECO:0000256" key="1">
    <source>
        <dbReference type="SAM" id="Phobius"/>
    </source>
</evidence>
<evidence type="ECO:0000313" key="2">
    <source>
        <dbReference type="EMBL" id="AII08727.1"/>
    </source>
</evidence>
<dbReference type="Proteomes" id="UP000028488">
    <property type="component" value="Chromosome"/>
</dbReference>
<accession>A0A076EU19</accession>
<feature type="transmembrane region" description="Helical" evidence="1">
    <location>
        <begin position="78"/>
        <end position="103"/>
    </location>
</feature>
<protein>
    <submittedName>
        <fullName evidence="2">Uncharacterized protein</fullName>
    </submittedName>
</protein>
<dbReference type="EMBL" id="CP008947">
    <property type="protein sequence ID" value="AII08727.1"/>
    <property type="molecule type" value="Genomic_DNA"/>
</dbReference>
<name>A0A076EU19_RHOOP</name>
<keyword evidence="1" id="KW-0472">Membrane</keyword>
<gene>
    <name evidence="2" type="ORF">EP51_30535</name>
</gene>
<keyword evidence="1" id="KW-0812">Transmembrane</keyword>
<feature type="transmembrane region" description="Helical" evidence="1">
    <location>
        <begin position="164"/>
        <end position="185"/>
    </location>
</feature>
<dbReference type="RefSeq" id="WP_128641381.1">
    <property type="nucleotide sequence ID" value="NZ_CP008947.1"/>
</dbReference>
<proteinExistence type="predicted"/>
<sequence length="188" mass="19963">MSTDQANSTSVNPFTTESVRRALFALRAFPAGLVSLGAAATGRHRRAERWQIAAADSNAPARIDVRSPSWLRVVAHSVLSLLVGMVAWFVAFLGLIAAVRGLFYGLITDGSYEYSWGGPTLAGAWLVHLVLGLLLVPVVLWILTAIASLLAGLTRRLLGDGGPVWAVPVALVLAAAGALLFRSWLHQA</sequence>
<keyword evidence="1" id="KW-1133">Transmembrane helix</keyword>
<organism evidence="2 3">
    <name type="scientific">Rhodococcus opacus</name>
    <name type="common">Nocardia opaca</name>
    <dbReference type="NCBI Taxonomy" id="37919"/>
    <lineage>
        <taxon>Bacteria</taxon>
        <taxon>Bacillati</taxon>
        <taxon>Actinomycetota</taxon>
        <taxon>Actinomycetes</taxon>
        <taxon>Mycobacteriales</taxon>
        <taxon>Nocardiaceae</taxon>
        <taxon>Rhodococcus</taxon>
    </lineage>
</organism>
<reference evidence="2 3" key="1">
    <citation type="submission" date="2014-07" db="EMBL/GenBank/DDBJ databases">
        <title>Genome Sequence of Rhodococcus opacus Strain R7, a Biodegrader of Mono- and Polycyclic Aromatic Hydrocarbons.</title>
        <authorList>
            <person name="Di Gennaro P."/>
            <person name="Zampolli J."/>
            <person name="Presti I."/>
            <person name="Cappelletti M."/>
            <person name="D'Ursi P."/>
            <person name="Orro A."/>
            <person name="Mezzelani A."/>
            <person name="Milanesi L."/>
        </authorList>
    </citation>
    <scope>NUCLEOTIDE SEQUENCE [LARGE SCALE GENOMIC DNA]</scope>
    <source>
        <strain evidence="2 3">R7</strain>
    </source>
</reference>
<feature type="transmembrane region" description="Helical" evidence="1">
    <location>
        <begin position="123"/>
        <end position="152"/>
    </location>
</feature>
<evidence type="ECO:0000313" key="3">
    <source>
        <dbReference type="Proteomes" id="UP000028488"/>
    </source>
</evidence>